<dbReference type="SUPFAM" id="SSF101898">
    <property type="entry name" value="NHL repeat"/>
    <property type="match status" value="1"/>
</dbReference>
<gene>
    <name evidence="1" type="ORF">ACFPCV_00230</name>
</gene>
<evidence type="ECO:0000313" key="2">
    <source>
        <dbReference type="Proteomes" id="UP001595859"/>
    </source>
</evidence>
<evidence type="ECO:0000313" key="1">
    <source>
        <dbReference type="EMBL" id="MFC4851908.1"/>
    </source>
</evidence>
<dbReference type="EMBL" id="JBHSIS010000002">
    <property type="protein sequence ID" value="MFC4851908.1"/>
    <property type="molecule type" value="Genomic_DNA"/>
</dbReference>
<dbReference type="PANTHER" id="PTHR47197:SF3">
    <property type="entry name" value="DIHYDRO-HEME D1 DEHYDROGENASE"/>
    <property type="match status" value="1"/>
</dbReference>
<dbReference type="PROSITE" id="PS51257">
    <property type="entry name" value="PROKAR_LIPOPROTEIN"/>
    <property type="match status" value="1"/>
</dbReference>
<dbReference type="RefSeq" id="WP_378053137.1">
    <property type="nucleotide sequence ID" value="NZ_JBHSIS010000002.1"/>
</dbReference>
<dbReference type="InterPro" id="IPR051200">
    <property type="entry name" value="Host-pathogen_enzymatic-act"/>
</dbReference>
<protein>
    <submittedName>
        <fullName evidence="1">YncE family protein</fullName>
    </submittedName>
</protein>
<name>A0ABV9RTH7_9PSEU</name>
<comment type="caution">
    <text evidence="1">The sequence shown here is derived from an EMBL/GenBank/DDBJ whole genome shotgun (WGS) entry which is preliminary data.</text>
</comment>
<reference evidence="2" key="1">
    <citation type="journal article" date="2019" name="Int. J. Syst. Evol. Microbiol.">
        <title>The Global Catalogue of Microorganisms (GCM) 10K type strain sequencing project: providing services to taxonomists for standard genome sequencing and annotation.</title>
        <authorList>
            <consortium name="The Broad Institute Genomics Platform"/>
            <consortium name="The Broad Institute Genome Sequencing Center for Infectious Disease"/>
            <person name="Wu L."/>
            <person name="Ma J."/>
        </authorList>
    </citation>
    <scope>NUCLEOTIDE SEQUENCE [LARGE SCALE GENOMIC DNA]</scope>
    <source>
        <strain evidence="2">ZS-22-S1</strain>
    </source>
</reference>
<sequence length="328" mass="33871">MLRRKVAVLLVVCAAVGSGCSSERQGDELMVTDNPVAATAAVSPPAAATPAGAVTALTDDVVAMAFEPESGTLAVAGKDTLRLYPLADTLGDPRTVDVAAGSLTVEEGAFLAAGEHQVVRVAVDGGTSPAGSFRGEPAGTAPHDGRILVAMRDEHAVAVVEGAEVQRMISGDMMSVDQVLSTGEGAVVLDRLRNAVFELDVPGASVSQGLRAGQGATNAVTDRFGRVLVTDTRGGALLAFSLDPLLMRQNYPVAGAPYAIAYDAERDLAWVTLTERNEVVGYDVAGEEPEEKYRFPTVSQPNTVAVDPRTGRVMVASGTGDGIQVIAL</sequence>
<keyword evidence="2" id="KW-1185">Reference proteome</keyword>
<accession>A0ABV9RTH7</accession>
<dbReference type="PANTHER" id="PTHR47197">
    <property type="entry name" value="PROTEIN NIRF"/>
    <property type="match status" value="1"/>
</dbReference>
<dbReference type="Proteomes" id="UP001595859">
    <property type="component" value="Unassembled WGS sequence"/>
</dbReference>
<dbReference type="InterPro" id="IPR015943">
    <property type="entry name" value="WD40/YVTN_repeat-like_dom_sf"/>
</dbReference>
<organism evidence="1 2">
    <name type="scientific">Actinophytocola glycyrrhizae</name>
    <dbReference type="NCBI Taxonomy" id="2044873"/>
    <lineage>
        <taxon>Bacteria</taxon>
        <taxon>Bacillati</taxon>
        <taxon>Actinomycetota</taxon>
        <taxon>Actinomycetes</taxon>
        <taxon>Pseudonocardiales</taxon>
        <taxon>Pseudonocardiaceae</taxon>
    </lineage>
</organism>
<proteinExistence type="predicted"/>
<dbReference type="Gene3D" id="2.130.10.10">
    <property type="entry name" value="YVTN repeat-like/Quinoprotein amine dehydrogenase"/>
    <property type="match status" value="1"/>
</dbReference>